<feature type="chain" id="PRO_5042270354" evidence="1">
    <location>
        <begin position="22"/>
        <end position="74"/>
    </location>
</feature>
<name>A0AAD6G9J1_9EURO</name>
<keyword evidence="1" id="KW-0732">Signal</keyword>
<evidence type="ECO:0000313" key="3">
    <source>
        <dbReference type="Proteomes" id="UP001220324"/>
    </source>
</evidence>
<comment type="caution">
    <text evidence="2">The sequence shown here is derived from an EMBL/GenBank/DDBJ whole genome shotgun (WGS) entry which is preliminary data.</text>
</comment>
<accession>A0AAD6G9J1</accession>
<dbReference type="Proteomes" id="UP001220324">
    <property type="component" value="Unassembled WGS sequence"/>
</dbReference>
<gene>
    <name evidence="2" type="ORF">N7494_013240</name>
</gene>
<feature type="signal peptide" evidence="1">
    <location>
        <begin position="1"/>
        <end position="21"/>
    </location>
</feature>
<keyword evidence="3" id="KW-1185">Reference proteome</keyword>
<evidence type="ECO:0000256" key="1">
    <source>
        <dbReference type="SAM" id="SignalP"/>
    </source>
</evidence>
<protein>
    <submittedName>
        <fullName evidence="2">Uncharacterized protein</fullName>
    </submittedName>
</protein>
<proteinExistence type="predicted"/>
<sequence>MEPVWIIIAFGYLLLYALAVAQIQDLSGFIAQSTVGISSLRPASTYMYMLRKLGVAQRRIEHQDVFLIVLRPKA</sequence>
<dbReference type="AlphaFoldDB" id="A0AAD6G9J1"/>
<dbReference type="EMBL" id="JAQIZZ010000011">
    <property type="protein sequence ID" value="KAJ5522926.1"/>
    <property type="molecule type" value="Genomic_DNA"/>
</dbReference>
<reference evidence="2 3" key="1">
    <citation type="journal article" date="2023" name="IMA Fungus">
        <title>Comparative genomic study of the Penicillium genus elucidates a diverse pangenome and 15 lateral gene transfer events.</title>
        <authorList>
            <person name="Petersen C."/>
            <person name="Sorensen T."/>
            <person name="Nielsen M.R."/>
            <person name="Sondergaard T.E."/>
            <person name="Sorensen J.L."/>
            <person name="Fitzpatrick D.A."/>
            <person name="Frisvad J.C."/>
            <person name="Nielsen K.L."/>
        </authorList>
    </citation>
    <scope>NUCLEOTIDE SEQUENCE [LARGE SCALE GENOMIC DNA]</scope>
    <source>
        <strain evidence="2 3">IBT 35679</strain>
    </source>
</reference>
<evidence type="ECO:0000313" key="2">
    <source>
        <dbReference type="EMBL" id="KAJ5522926.1"/>
    </source>
</evidence>
<organism evidence="2 3">
    <name type="scientific">Penicillium frequentans</name>
    <dbReference type="NCBI Taxonomy" id="3151616"/>
    <lineage>
        <taxon>Eukaryota</taxon>
        <taxon>Fungi</taxon>
        <taxon>Dikarya</taxon>
        <taxon>Ascomycota</taxon>
        <taxon>Pezizomycotina</taxon>
        <taxon>Eurotiomycetes</taxon>
        <taxon>Eurotiomycetidae</taxon>
        <taxon>Eurotiales</taxon>
        <taxon>Aspergillaceae</taxon>
        <taxon>Penicillium</taxon>
    </lineage>
</organism>